<dbReference type="STRING" id="1423725.FC19_GL000908"/>
<dbReference type="InterPro" id="IPR041698">
    <property type="entry name" value="Methyltransf_25"/>
</dbReference>
<gene>
    <name evidence="3" type="ORF">FC19_GL000908</name>
</gene>
<comment type="caution">
    <text evidence="3">The sequence shown here is derived from an EMBL/GenBank/DDBJ whole genome shotgun (WGS) entry which is preliminary data.</text>
</comment>
<evidence type="ECO:0000256" key="1">
    <source>
        <dbReference type="ARBA" id="ARBA00022679"/>
    </source>
</evidence>
<protein>
    <submittedName>
        <fullName evidence="3">Putative methyltransferase (Putative)</fullName>
    </submittedName>
</protein>
<evidence type="ECO:0000313" key="3">
    <source>
        <dbReference type="EMBL" id="KRM96610.1"/>
    </source>
</evidence>
<keyword evidence="3" id="KW-0489">Methyltransferase</keyword>
<dbReference type="GO" id="GO:0032259">
    <property type="term" value="P:methylation"/>
    <property type="evidence" value="ECO:0007669"/>
    <property type="project" value="UniProtKB-KW"/>
</dbReference>
<keyword evidence="4" id="KW-1185">Reference proteome</keyword>
<sequence length="246" mass="28693">MVYTTFAQLYDELMEPKMYEQWCSFIEKQVPTLSTAQILDLACGTGRLAVLLAQKGYDVVGSDLSADMLTLAEEHARDKQVNIPLIEADMLDLSELADFDVVTCCLDSLCYMDDEESMLKVFRQVYEHLRKGGYFIFDVISPYQTDVVYPGYMYNYTDDNRAFIWQSYEGDQPHSVIHDLTFFVYDKHKKGYARLNETHYERTYSLPEYRRILSEAGFKSIKEFADFGDAEPSETTERWFFVCHKI</sequence>
<evidence type="ECO:0000313" key="4">
    <source>
        <dbReference type="Proteomes" id="UP000051015"/>
    </source>
</evidence>
<dbReference type="Gene3D" id="2.20.25.110">
    <property type="entry name" value="S-adenosyl-L-methionine-dependent methyltransferases"/>
    <property type="match status" value="1"/>
</dbReference>
<dbReference type="RefSeq" id="WP_057875915.1">
    <property type="nucleotide sequence ID" value="NZ_AYZD01000015.1"/>
</dbReference>
<proteinExistence type="predicted"/>
<dbReference type="EMBL" id="AYZD01000015">
    <property type="protein sequence ID" value="KRM96610.1"/>
    <property type="molecule type" value="Genomic_DNA"/>
</dbReference>
<keyword evidence="1 3" id="KW-0808">Transferase</keyword>
<dbReference type="InterPro" id="IPR029063">
    <property type="entry name" value="SAM-dependent_MTases_sf"/>
</dbReference>
<organism evidence="3 4">
    <name type="scientific">Liquorilactobacillus aquaticus DSM 21051</name>
    <dbReference type="NCBI Taxonomy" id="1423725"/>
    <lineage>
        <taxon>Bacteria</taxon>
        <taxon>Bacillati</taxon>
        <taxon>Bacillota</taxon>
        <taxon>Bacilli</taxon>
        <taxon>Lactobacillales</taxon>
        <taxon>Lactobacillaceae</taxon>
        <taxon>Liquorilactobacillus</taxon>
    </lineage>
</organism>
<reference evidence="3 4" key="1">
    <citation type="journal article" date="2015" name="Genome Announc.">
        <title>Expanding the biotechnology potential of lactobacilli through comparative genomics of 213 strains and associated genera.</title>
        <authorList>
            <person name="Sun Z."/>
            <person name="Harris H.M."/>
            <person name="McCann A."/>
            <person name="Guo C."/>
            <person name="Argimon S."/>
            <person name="Zhang W."/>
            <person name="Yang X."/>
            <person name="Jeffery I.B."/>
            <person name="Cooney J.C."/>
            <person name="Kagawa T.F."/>
            <person name="Liu W."/>
            <person name="Song Y."/>
            <person name="Salvetti E."/>
            <person name="Wrobel A."/>
            <person name="Rasinkangas P."/>
            <person name="Parkhill J."/>
            <person name="Rea M.C."/>
            <person name="O'Sullivan O."/>
            <person name="Ritari J."/>
            <person name="Douillard F.P."/>
            <person name="Paul Ross R."/>
            <person name="Yang R."/>
            <person name="Briner A.E."/>
            <person name="Felis G.E."/>
            <person name="de Vos W.M."/>
            <person name="Barrangou R."/>
            <person name="Klaenhammer T.R."/>
            <person name="Caufield P.W."/>
            <person name="Cui Y."/>
            <person name="Zhang H."/>
            <person name="O'Toole P.W."/>
        </authorList>
    </citation>
    <scope>NUCLEOTIDE SEQUENCE [LARGE SCALE GENOMIC DNA]</scope>
    <source>
        <strain evidence="3 4">DSM 21051</strain>
    </source>
</reference>
<dbReference type="CDD" id="cd02440">
    <property type="entry name" value="AdoMet_MTases"/>
    <property type="match status" value="1"/>
</dbReference>
<dbReference type="OrthoDB" id="9811589at2"/>
<dbReference type="Gene3D" id="3.40.50.150">
    <property type="entry name" value="Vaccinia Virus protein VP39"/>
    <property type="match status" value="1"/>
</dbReference>
<feature type="domain" description="Methyltransferase" evidence="2">
    <location>
        <begin position="38"/>
        <end position="133"/>
    </location>
</feature>
<dbReference type="Proteomes" id="UP000051015">
    <property type="component" value="Unassembled WGS sequence"/>
</dbReference>
<dbReference type="Pfam" id="PF13649">
    <property type="entry name" value="Methyltransf_25"/>
    <property type="match status" value="1"/>
</dbReference>
<dbReference type="PATRIC" id="fig|1423725.3.peg.937"/>
<dbReference type="AlphaFoldDB" id="A0A0R2CZD3"/>
<dbReference type="PANTHER" id="PTHR43861">
    <property type="entry name" value="TRANS-ACONITATE 2-METHYLTRANSFERASE-RELATED"/>
    <property type="match status" value="1"/>
</dbReference>
<accession>A0A0R2CZD3</accession>
<dbReference type="GO" id="GO:0008168">
    <property type="term" value="F:methyltransferase activity"/>
    <property type="evidence" value="ECO:0007669"/>
    <property type="project" value="UniProtKB-KW"/>
</dbReference>
<name>A0A0R2CZD3_9LACO</name>
<evidence type="ECO:0000259" key="2">
    <source>
        <dbReference type="Pfam" id="PF13649"/>
    </source>
</evidence>
<dbReference type="SUPFAM" id="SSF53335">
    <property type="entry name" value="S-adenosyl-L-methionine-dependent methyltransferases"/>
    <property type="match status" value="1"/>
</dbReference>